<dbReference type="STRING" id="22663.A0A218XY92"/>
<keyword evidence="2 3" id="KW-0813">Transport</keyword>
<feature type="compositionally biased region" description="Basic and acidic residues" evidence="4">
    <location>
        <begin position="41"/>
        <end position="54"/>
    </location>
</feature>
<feature type="domain" description="Exocyst complex subunit Exo70 C-terminal" evidence="5">
    <location>
        <begin position="310"/>
        <end position="676"/>
    </location>
</feature>
<reference evidence="7 9" key="3">
    <citation type="submission" date="2017-11" db="EMBL/GenBank/DDBJ databases">
        <title>De-novo sequencing of pomegranate (Punica granatum L.) genome.</title>
        <authorList>
            <person name="Akparov Z."/>
            <person name="Amiraslanov A."/>
            <person name="Hajiyeva S."/>
            <person name="Abbasov M."/>
            <person name="Kaur K."/>
            <person name="Hamwieh A."/>
            <person name="Solovyev V."/>
            <person name="Salamov A."/>
            <person name="Braich B."/>
            <person name="Kosarev P."/>
            <person name="Mahmoud A."/>
            <person name="Hajiyev E."/>
            <person name="Babayeva S."/>
            <person name="Izzatullayeva V."/>
            <person name="Mammadov A."/>
            <person name="Mammadov A."/>
            <person name="Sharifova S."/>
            <person name="Ojaghi J."/>
            <person name="Eynullazada K."/>
            <person name="Bayramov B."/>
            <person name="Abdulazimova A."/>
            <person name="Shahmuradov I."/>
        </authorList>
    </citation>
    <scope>NUCLEOTIDE SEQUENCE [LARGE SCALE GENOMIC DNA]</scope>
    <source>
        <strain evidence="7">AG2017</strain>
        <strain evidence="9">cv. AG2017</strain>
        <tissue evidence="7">Leaf</tissue>
    </source>
</reference>
<evidence type="ECO:0000313" key="9">
    <source>
        <dbReference type="Proteomes" id="UP000233551"/>
    </source>
</evidence>
<dbReference type="Proteomes" id="UP000233551">
    <property type="component" value="Unassembled WGS sequence"/>
</dbReference>
<dbReference type="GO" id="GO:0015031">
    <property type="term" value="P:protein transport"/>
    <property type="evidence" value="ECO:0007669"/>
    <property type="project" value="UniProtKB-KW"/>
</dbReference>
<dbReference type="GO" id="GO:0006887">
    <property type="term" value="P:exocytosis"/>
    <property type="evidence" value="ECO:0007669"/>
    <property type="project" value="UniProtKB-KW"/>
</dbReference>
<keyword evidence="9" id="KW-1185">Reference proteome</keyword>
<dbReference type="SUPFAM" id="SSF74788">
    <property type="entry name" value="Cullin repeat-like"/>
    <property type="match status" value="1"/>
</dbReference>
<dbReference type="AlphaFoldDB" id="A0A218XY92"/>
<sequence length="690" mass="77284">MPHPTLQPPEKSASSVHAENEKHIGPASPSVNAVSQEPIEEEQKGSDGDGERPPLPDLSLSQVLEEVDAFLNKLSSSNGSDENNVPMEIPDAIEVLSRTVESVIEKCNYVPGEGKSKCCQINDEDCSSFFDAIDRLSKVTKKLGELSPSPTTSSFLNRTSAVLQRAMLCLEDELRTILENAKGGGGGKVDHHHPPDNNINQKHSKSAAKHSSFNNHNNHHESTDHKPEPEPAGSSEEETFPGISAEAVSKMNKIASAMIHAGYENECCILYSIMRRNTLKSALINLGFEIISIDDLQKMQWESLEGEIASWIGIVRECSTSLFSKERNLCESVFSNHLEIARGLFGNLETAVCVHFLNFAEAAVLTKRSAEKLFKFLDIYEAMRDLGSSISGAEDGADPEEKSLRSEIEEAKAHIGEAAVSMFCELENSIQSDNGRTPVPSGAVHPLTRYTMNYLEYACVYRDTLEQVFRQNCRRAGAGSQPSEGKDEDEASTGRTEFAAQLVRVMELLDANLDMKSRLYRDPSLRYIFLMNNGRYILQKIKGSNEIHEVMGDTWCRRRSSDLRSYHKNYQRETWYRLLQCLSHEGLLVNGKVSKPVLKERFKSFNAMFDDIHKTQSAWVVSDEQLQSELRVSISAVVTPAYRSFLGRFNQYLAPGRQSEKYIKYQSEDIESLIDELFDGNRTSMARRRT</sequence>
<gene>
    <name evidence="6" type="ORF">CDL15_Pgr024548</name>
    <name evidence="7" type="ORF">CRG98_021752</name>
</gene>
<comment type="caution">
    <text evidence="6">The sequence shown here is derived from an EMBL/GenBank/DDBJ whole genome shotgun (WGS) entry which is preliminary data.</text>
</comment>
<dbReference type="Pfam" id="PF03081">
    <property type="entry name" value="Exo70_C"/>
    <property type="match status" value="1"/>
</dbReference>
<evidence type="ECO:0000313" key="6">
    <source>
        <dbReference type="EMBL" id="OWM89800.1"/>
    </source>
</evidence>
<feature type="compositionally biased region" description="Basic and acidic residues" evidence="4">
    <location>
        <begin position="218"/>
        <end position="229"/>
    </location>
</feature>
<reference evidence="8" key="1">
    <citation type="journal article" date="2017" name="Plant J.">
        <title>The pomegranate (Punica granatum L.) genome and the genomics of punicalagin biosynthesis.</title>
        <authorList>
            <person name="Qin G."/>
            <person name="Xu C."/>
            <person name="Ming R."/>
            <person name="Tang H."/>
            <person name="Guyot R."/>
            <person name="Kramer E.M."/>
            <person name="Hu Y."/>
            <person name="Yi X."/>
            <person name="Qi Y."/>
            <person name="Xu X."/>
            <person name="Gao Z."/>
            <person name="Pan H."/>
            <person name="Jian J."/>
            <person name="Tian Y."/>
            <person name="Yue Z."/>
            <person name="Xu Y."/>
        </authorList>
    </citation>
    <scope>NUCLEOTIDE SEQUENCE [LARGE SCALE GENOMIC DNA]</scope>
    <source>
        <strain evidence="8">cv. Dabenzi</strain>
    </source>
</reference>
<feature type="region of interest" description="Disordered" evidence="4">
    <location>
        <begin position="475"/>
        <end position="494"/>
    </location>
</feature>
<evidence type="ECO:0000313" key="8">
    <source>
        <dbReference type="Proteomes" id="UP000197138"/>
    </source>
</evidence>
<evidence type="ECO:0000256" key="2">
    <source>
        <dbReference type="ARBA" id="ARBA00022448"/>
    </source>
</evidence>
<evidence type="ECO:0000259" key="5">
    <source>
        <dbReference type="Pfam" id="PF03081"/>
    </source>
</evidence>
<feature type="region of interest" description="Disordered" evidence="4">
    <location>
        <begin position="181"/>
        <end position="239"/>
    </location>
</feature>
<proteinExistence type="inferred from homology"/>
<dbReference type="InterPro" id="IPR016159">
    <property type="entry name" value="Cullin_repeat-like_dom_sf"/>
</dbReference>
<name>A0A218XY92_PUNGR</name>
<reference evidence="6" key="2">
    <citation type="submission" date="2017-06" db="EMBL/GenBank/DDBJ databases">
        <title>The pomegranate genome and the genomics of punicalagin biosynthesis.</title>
        <authorList>
            <person name="Xu C."/>
        </authorList>
    </citation>
    <scope>NUCLEOTIDE SEQUENCE [LARGE SCALE GENOMIC DNA]</scope>
    <source>
        <tissue evidence="6">Fresh leaf</tissue>
    </source>
</reference>
<protein>
    <recommendedName>
        <fullName evidence="3">Exocyst subunit Exo70 family protein</fullName>
    </recommendedName>
</protein>
<comment type="similarity">
    <text evidence="1 3">Belongs to the EXO70 family.</text>
</comment>
<dbReference type="GO" id="GO:0005546">
    <property type="term" value="F:phosphatidylinositol-4,5-bisphosphate binding"/>
    <property type="evidence" value="ECO:0007669"/>
    <property type="project" value="InterPro"/>
</dbReference>
<dbReference type="GO" id="GO:0000145">
    <property type="term" value="C:exocyst"/>
    <property type="evidence" value="ECO:0007669"/>
    <property type="project" value="InterPro"/>
</dbReference>
<organism evidence="6 8">
    <name type="scientific">Punica granatum</name>
    <name type="common">Pomegranate</name>
    <dbReference type="NCBI Taxonomy" id="22663"/>
    <lineage>
        <taxon>Eukaryota</taxon>
        <taxon>Viridiplantae</taxon>
        <taxon>Streptophyta</taxon>
        <taxon>Embryophyta</taxon>
        <taxon>Tracheophyta</taxon>
        <taxon>Spermatophyta</taxon>
        <taxon>Magnoliopsida</taxon>
        <taxon>eudicotyledons</taxon>
        <taxon>Gunneridae</taxon>
        <taxon>Pentapetalae</taxon>
        <taxon>rosids</taxon>
        <taxon>malvids</taxon>
        <taxon>Myrtales</taxon>
        <taxon>Lythraceae</taxon>
        <taxon>Punica</taxon>
    </lineage>
</organism>
<dbReference type="PANTHER" id="PTHR12542">
    <property type="entry name" value="EXOCYST COMPLEX PROTEIN EXO70"/>
    <property type="match status" value="1"/>
</dbReference>
<evidence type="ECO:0000256" key="4">
    <source>
        <dbReference type="SAM" id="MobiDB-lite"/>
    </source>
</evidence>
<dbReference type="EMBL" id="MTKT01000666">
    <property type="protein sequence ID" value="OWM89800.1"/>
    <property type="molecule type" value="Genomic_DNA"/>
</dbReference>
<dbReference type="Pfam" id="PF20669">
    <property type="entry name" value="Exo70_N"/>
    <property type="match status" value="1"/>
</dbReference>
<feature type="region of interest" description="Disordered" evidence="4">
    <location>
        <begin position="1"/>
        <end position="58"/>
    </location>
</feature>
<dbReference type="PANTHER" id="PTHR12542:SF127">
    <property type="entry name" value="EXOCYST COMPLEX COMPONENT EXO70C1"/>
    <property type="match status" value="1"/>
</dbReference>
<dbReference type="Gene3D" id="1.20.1280.170">
    <property type="entry name" value="Exocyst complex component Exo70"/>
    <property type="match status" value="1"/>
</dbReference>
<accession>A0A218XY92</accession>
<dbReference type="InterPro" id="IPR004140">
    <property type="entry name" value="Exo70"/>
</dbReference>
<dbReference type="OrthoDB" id="1922221at2759"/>
<dbReference type="GeneID" id="116199270"/>
<comment type="function">
    <text evidence="3">Component of the exocyst complex.</text>
</comment>
<dbReference type="EMBL" id="PGOL01001482">
    <property type="protein sequence ID" value="PKI57849.1"/>
    <property type="molecule type" value="Genomic_DNA"/>
</dbReference>
<dbReference type="Proteomes" id="UP000197138">
    <property type="component" value="Unassembled WGS sequence"/>
</dbReference>
<dbReference type="InterPro" id="IPR046364">
    <property type="entry name" value="Exo70_C"/>
</dbReference>
<evidence type="ECO:0000256" key="1">
    <source>
        <dbReference type="ARBA" id="ARBA00006756"/>
    </source>
</evidence>
<keyword evidence="3" id="KW-0653">Protein transport</keyword>
<evidence type="ECO:0000313" key="7">
    <source>
        <dbReference type="EMBL" id="PKI57849.1"/>
    </source>
</evidence>
<evidence type="ECO:0000256" key="3">
    <source>
        <dbReference type="RuleBase" id="RU365026"/>
    </source>
</evidence>
<keyword evidence="3" id="KW-0268">Exocytosis</keyword>